<feature type="domain" description="NADH:quinone oxidoreductase/Mrp antiporter transmembrane" evidence="7">
    <location>
        <begin position="138"/>
        <end position="425"/>
    </location>
</feature>
<feature type="transmembrane region" description="Helical" evidence="6">
    <location>
        <begin position="6"/>
        <end position="24"/>
    </location>
</feature>
<keyword evidence="3 6" id="KW-1133">Transmembrane helix</keyword>
<feature type="transmembrane region" description="Helical" evidence="6">
    <location>
        <begin position="344"/>
        <end position="366"/>
    </location>
</feature>
<feature type="transmembrane region" description="Helical" evidence="6">
    <location>
        <begin position="144"/>
        <end position="163"/>
    </location>
</feature>
<dbReference type="InterPro" id="IPR003945">
    <property type="entry name" value="NU5C-like"/>
</dbReference>
<reference evidence="10" key="1">
    <citation type="journal article" date="1995" name="Gene">
        <title>Identification of five Rhodobacter capsulatus genes encoding the equivalent of ND subunits of the mitochondrial NADH-ubiquinone oxidoreductase.</title>
        <authorList>
            <person name="Dupuis A."/>
            <person name="Peinnequin A."/>
            <person name="Chevallet M."/>
            <person name="Lunardi J."/>
            <person name="Darrouzet E."/>
            <person name="Pierrard B."/>
            <person name="Procaccio V."/>
            <person name="Issartel J.P."/>
        </authorList>
    </citation>
    <scope>NUCLEOTIDE SEQUENCE</scope>
</reference>
<feature type="domain" description="NADH-Ubiquinone oxidoreductase (complex I) chain 5 N-terminal" evidence="8">
    <location>
        <begin position="72"/>
        <end position="122"/>
    </location>
</feature>
<dbReference type="GO" id="GO:0016020">
    <property type="term" value="C:membrane"/>
    <property type="evidence" value="ECO:0007669"/>
    <property type="project" value="UniProtKB-SubCell"/>
</dbReference>
<feature type="transmembrane region" description="Helical" evidence="6">
    <location>
        <begin position="551"/>
        <end position="569"/>
    </location>
</feature>
<evidence type="ECO:0000256" key="1">
    <source>
        <dbReference type="ARBA" id="ARBA00004127"/>
    </source>
</evidence>
<dbReference type="InterPro" id="IPR001750">
    <property type="entry name" value="ND/Mrp_TM"/>
</dbReference>
<feature type="transmembrane region" description="Helical" evidence="6">
    <location>
        <begin position="428"/>
        <end position="452"/>
    </location>
</feature>
<feature type="transmembrane region" description="Helical" evidence="6">
    <location>
        <begin position="649"/>
        <end position="669"/>
    </location>
</feature>
<comment type="subcellular location">
    <subcellularLocation>
        <location evidence="1">Endomembrane system</location>
        <topology evidence="1">Multi-pass membrane protein</topology>
    </subcellularLocation>
    <subcellularLocation>
        <location evidence="5">Membrane</location>
        <topology evidence="5">Multi-pass membrane protein</topology>
    </subcellularLocation>
</comment>
<feature type="transmembrane region" description="Helical" evidence="6">
    <location>
        <begin position="292"/>
        <end position="313"/>
    </location>
</feature>
<dbReference type="PANTHER" id="PTHR42829:SF2">
    <property type="entry name" value="NADH-UBIQUINONE OXIDOREDUCTASE CHAIN 5"/>
    <property type="match status" value="1"/>
</dbReference>
<dbReference type="AlphaFoldDB" id="A0A8B6X191"/>
<evidence type="ECO:0000256" key="3">
    <source>
        <dbReference type="ARBA" id="ARBA00022989"/>
    </source>
</evidence>
<evidence type="ECO:0000256" key="2">
    <source>
        <dbReference type="ARBA" id="ARBA00022692"/>
    </source>
</evidence>
<dbReference type="PRINTS" id="PR01434">
    <property type="entry name" value="NADHDHGNASE5"/>
</dbReference>
<evidence type="ECO:0000256" key="5">
    <source>
        <dbReference type="RuleBase" id="RU000320"/>
    </source>
</evidence>
<feature type="transmembrane region" description="Helical" evidence="6">
    <location>
        <begin position="121"/>
        <end position="138"/>
    </location>
</feature>
<feature type="transmembrane region" description="Helical" evidence="6">
    <location>
        <begin position="484"/>
        <end position="505"/>
    </location>
</feature>
<evidence type="ECO:0000256" key="4">
    <source>
        <dbReference type="ARBA" id="ARBA00023136"/>
    </source>
</evidence>
<evidence type="ECO:0000259" key="7">
    <source>
        <dbReference type="Pfam" id="PF00361"/>
    </source>
</evidence>
<feature type="transmembrane region" description="Helical" evidence="6">
    <location>
        <begin position="89"/>
        <end position="109"/>
    </location>
</feature>
<dbReference type="InterPro" id="IPR001516">
    <property type="entry name" value="Proton_antipo_N"/>
</dbReference>
<dbReference type="PRINTS" id="PR01435">
    <property type="entry name" value="NPOXDRDTASE5"/>
</dbReference>
<evidence type="ECO:0000313" key="10">
    <source>
        <dbReference type="RefSeq" id="WP_028310316.1"/>
    </source>
</evidence>
<reference evidence="10" key="2">
    <citation type="submission" date="2025-08" db="UniProtKB">
        <authorList>
            <consortium name="RefSeq"/>
        </authorList>
    </citation>
    <scope>IDENTIFICATION</scope>
</reference>
<organism evidence="9 10">
    <name type="scientific">Derxia gummosa DSM 723</name>
    <dbReference type="NCBI Taxonomy" id="1121388"/>
    <lineage>
        <taxon>Bacteria</taxon>
        <taxon>Pseudomonadati</taxon>
        <taxon>Pseudomonadota</taxon>
        <taxon>Betaproteobacteria</taxon>
        <taxon>Burkholderiales</taxon>
        <taxon>Alcaligenaceae</taxon>
        <taxon>Derxia</taxon>
    </lineage>
</organism>
<dbReference type="NCBIfam" id="NF005141">
    <property type="entry name" value="PRK06590.1"/>
    <property type="match status" value="1"/>
</dbReference>
<sequence>MDLKSLLLVVPLAPLAGSVLAGLFGKQIGRANSHRVTILGVAIAAAIALYVLNLVLSSPAGIPLFNDTIYTWAMLGDLKLEVGFQVDSLTATMMVVVTSVSLMVHVYTIGYMEEDPGYARFFSYISLFTFSMLMLVMSNNFLQLFFGWEAVGLVSYLLIGFWYTRPTAIYANLKAFLVNRVGDFGFILGIGLILANAGTMNYAELFAKLPQIADAKIELFAGHPWSLITVSCICLFIGAMGKSAQFPLHVWLPDSMEGPTPISALIHAATMVTAGIFMVSRMSPLFELSTTALSFVLVIGSITALFMGFLGIVQNDIKRVVAYSTLSQLGYMTVALGLSAYPVAIFHLMTHAFFKALLFLAAGSVIMGMHHDQDIRHMGGLWKHMKITWFTSLIGSLALIGTPFFSGFYSKDSIIAVAMESHVPGAGFAAFAVIVGVFVTAFYSFRMFFLVFHGKERFHDLHHDHDDHGHNDHHGPLQPHESPLVVTLPLIALAIPSLFIGAIALKPLLVGHYFESVITIDHHAHPAFEEFVKADAEHGWLAMGMHAFTSLPFWLALAGVGTAAYCYLINPAVPAWFARTFAPIRVVFENKYFLDRFNEIVFAGGARAIGSVLWRVGDVKFIDGLFVNGSAKLVGWFASVIRYLQSGYIYHYAFAMIVGAVGLMTYFLFMPK</sequence>
<keyword evidence="2 5" id="KW-0812">Transmembrane</keyword>
<feature type="transmembrane region" description="Helical" evidence="6">
    <location>
        <begin position="320"/>
        <end position="338"/>
    </location>
</feature>
<keyword evidence="9" id="KW-1185">Reference proteome</keyword>
<name>A0A8B6X191_9BURK</name>
<evidence type="ECO:0000259" key="8">
    <source>
        <dbReference type="Pfam" id="PF00662"/>
    </source>
</evidence>
<dbReference type="OrthoDB" id="9811798at2"/>
<gene>
    <name evidence="10" type="primary">nuoL</name>
</gene>
<dbReference type="GO" id="GO:0042773">
    <property type="term" value="P:ATP synthesis coupled electron transport"/>
    <property type="evidence" value="ECO:0007669"/>
    <property type="project" value="InterPro"/>
</dbReference>
<dbReference type="Gene3D" id="1.20.5.2700">
    <property type="match status" value="1"/>
</dbReference>
<dbReference type="Pfam" id="PF00662">
    <property type="entry name" value="Proton_antipo_N"/>
    <property type="match status" value="1"/>
</dbReference>
<feature type="transmembrane region" description="Helical" evidence="6">
    <location>
        <begin position="184"/>
        <end position="203"/>
    </location>
</feature>
<feature type="transmembrane region" description="Helical" evidence="6">
    <location>
        <begin position="387"/>
        <end position="408"/>
    </location>
</feature>
<dbReference type="NCBIfam" id="TIGR01974">
    <property type="entry name" value="NDH_I_L"/>
    <property type="match status" value="1"/>
</dbReference>
<dbReference type="GO" id="GO:0003954">
    <property type="term" value="F:NADH dehydrogenase activity"/>
    <property type="evidence" value="ECO:0007669"/>
    <property type="project" value="TreeGrafter"/>
</dbReference>
<dbReference type="PANTHER" id="PTHR42829">
    <property type="entry name" value="NADH-UBIQUINONE OXIDOREDUCTASE CHAIN 5"/>
    <property type="match status" value="1"/>
</dbReference>
<proteinExistence type="predicted"/>
<dbReference type="GO" id="GO:0012505">
    <property type="term" value="C:endomembrane system"/>
    <property type="evidence" value="ECO:0007669"/>
    <property type="project" value="UniProtKB-SubCell"/>
</dbReference>
<keyword evidence="4 6" id="KW-0472">Membrane</keyword>
<dbReference type="Proteomes" id="UP000675920">
    <property type="component" value="Unplaced"/>
</dbReference>
<dbReference type="RefSeq" id="WP_028310316.1">
    <property type="nucleotide sequence ID" value="NZ_AXWS01000007.1"/>
</dbReference>
<dbReference type="InterPro" id="IPR018393">
    <property type="entry name" value="NADHpl_OxRdtase_5_subgr"/>
</dbReference>
<evidence type="ECO:0000256" key="6">
    <source>
        <dbReference type="SAM" id="Phobius"/>
    </source>
</evidence>
<protein>
    <submittedName>
        <fullName evidence="10">NADH-quinone oxidoreductase subunit L</fullName>
    </submittedName>
</protein>
<dbReference type="Pfam" id="PF00361">
    <property type="entry name" value="Proton_antipo_M"/>
    <property type="match status" value="1"/>
</dbReference>
<dbReference type="GO" id="GO:0015990">
    <property type="term" value="P:electron transport coupled proton transport"/>
    <property type="evidence" value="ECO:0007669"/>
    <property type="project" value="TreeGrafter"/>
</dbReference>
<feature type="transmembrane region" description="Helical" evidence="6">
    <location>
        <begin position="262"/>
        <end position="280"/>
    </location>
</feature>
<feature type="transmembrane region" description="Helical" evidence="6">
    <location>
        <begin position="223"/>
        <end position="241"/>
    </location>
</feature>
<dbReference type="GO" id="GO:0008137">
    <property type="term" value="F:NADH dehydrogenase (ubiquinone) activity"/>
    <property type="evidence" value="ECO:0007669"/>
    <property type="project" value="InterPro"/>
</dbReference>
<accession>A0A8B6X191</accession>
<feature type="transmembrane region" description="Helical" evidence="6">
    <location>
        <begin position="36"/>
        <end position="56"/>
    </location>
</feature>
<evidence type="ECO:0000313" key="9">
    <source>
        <dbReference type="Proteomes" id="UP000675920"/>
    </source>
</evidence>